<dbReference type="Gene3D" id="3.40.630.10">
    <property type="entry name" value="Zn peptidases"/>
    <property type="match status" value="1"/>
</dbReference>
<keyword evidence="11" id="KW-0482">Metalloprotease</keyword>
<evidence type="ECO:0000313" key="19">
    <source>
        <dbReference type="EMBL" id="KAL1279125.1"/>
    </source>
</evidence>
<reference evidence="19 20" key="1">
    <citation type="submission" date="2023-09" db="EMBL/GenBank/DDBJ databases">
        <authorList>
            <person name="Wang M."/>
        </authorList>
    </citation>
    <scope>NUCLEOTIDE SEQUENCE [LARGE SCALE GENOMIC DNA]</scope>
    <source>
        <strain evidence="19">GT-2023</strain>
        <tissue evidence="19">Liver</tissue>
    </source>
</reference>
<dbReference type="InterPro" id="IPR053974">
    <property type="entry name" value="ERMP1_1-A_TM"/>
</dbReference>
<keyword evidence="13" id="KW-0325">Glycoprotein</keyword>
<evidence type="ECO:0000256" key="5">
    <source>
        <dbReference type="ARBA" id="ARBA00022692"/>
    </source>
</evidence>
<dbReference type="Pfam" id="PF22249">
    <property type="entry name" value="ERMP1-TM"/>
    <property type="match status" value="2"/>
</dbReference>
<comment type="subcellular location">
    <subcellularLocation>
        <location evidence="2">Endoplasmic reticulum membrane</location>
        <topology evidence="2">Multi-pass membrane protein</topology>
    </subcellularLocation>
</comment>
<comment type="cofactor">
    <cofactor evidence="1">
        <name>Zn(2+)</name>
        <dbReference type="ChEBI" id="CHEBI:29105"/>
    </cofactor>
</comment>
<comment type="similarity">
    <text evidence="3">Belongs to the peptidase M28 family.</text>
</comment>
<dbReference type="Pfam" id="PF04389">
    <property type="entry name" value="Peptidase_M28"/>
    <property type="match status" value="1"/>
</dbReference>
<name>A0ABR3NQH2_9TELE</name>
<evidence type="ECO:0000256" key="9">
    <source>
        <dbReference type="ARBA" id="ARBA00022833"/>
    </source>
</evidence>
<evidence type="ECO:0000256" key="14">
    <source>
        <dbReference type="SAM" id="MobiDB-lite"/>
    </source>
</evidence>
<comment type="caution">
    <text evidence="19">The sequence shown here is derived from an EMBL/GenBank/DDBJ whole genome shotgun (WGS) entry which is preliminary data.</text>
</comment>
<organism evidence="19 20">
    <name type="scientific">Cirrhinus molitorella</name>
    <name type="common">mud carp</name>
    <dbReference type="NCBI Taxonomy" id="172907"/>
    <lineage>
        <taxon>Eukaryota</taxon>
        <taxon>Metazoa</taxon>
        <taxon>Chordata</taxon>
        <taxon>Craniata</taxon>
        <taxon>Vertebrata</taxon>
        <taxon>Euteleostomi</taxon>
        <taxon>Actinopterygii</taxon>
        <taxon>Neopterygii</taxon>
        <taxon>Teleostei</taxon>
        <taxon>Ostariophysi</taxon>
        <taxon>Cypriniformes</taxon>
        <taxon>Cyprinidae</taxon>
        <taxon>Labeoninae</taxon>
        <taxon>Labeonini</taxon>
        <taxon>Cirrhinus</taxon>
    </lineage>
</organism>
<keyword evidence="12 15" id="KW-0472">Membrane</keyword>
<feature type="transmembrane region" description="Helical" evidence="15">
    <location>
        <begin position="625"/>
        <end position="644"/>
    </location>
</feature>
<gene>
    <name evidence="19" type="ORF">QQF64_025798</name>
</gene>
<evidence type="ECO:0000313" key="20">
    <source>
        <dbReference type="Proteomes" id="UP001558613"/>
    </source>
</evidence>
<dbReference type="Proteomes" id="UP001558613">
    <property type="component" value="Unassembled WGS sequence"/>
</dbReference>
<evidence type="ECO:0000259" key="18">
    <source>
        <dbReference type="Pfam" id="PF22249"/>
    </source>
</evidence>
<evidence type="ECO:0000256" key="4">
    <source>
        <dbReference type="ARBA" id="ARBA00022670"/>
    </source>
</evidence>
<evidence type="ECO:0000256" key="2">
    <source>
        <dbReference type="ARBA" id="ARBA00004477"/>
    </source>
</evidence>
<evidence type="ECO:0000256" key="10">
    <source>
        <dbReference type="ARBA" id="ARBA00022989"/>
    </source>
</evidence>
<keyword evidence="7" id="KW-0378">Hydrolase</keyword>
<dbReference type="CDD" id="cd03875">
    <property type="entry name" value="M28_Fxna_like"/>
    <property type="match status" value="1"/>
</dbReference>
<dbReference type="Pfam" id="PF22248">
    <property type="entry name" value="ERMP1_C"/>
    <property type="match status" value="1"/>
</dbReference>
<keyword evidence="20" id="KW-1185">Reference proteome</keyword>
<keyword evidence="4" id="KW-0645">Protease</keyword>
<dbReference type="SUPFAM" id="SSF53187">
    <property type="entry name" value="Zn-dependent exopeptidases"/>
    <property type="match status" value="1"/>
</dbReference>
<sequence>MIPLSERDSTVRRIRTQQNQQQQQPDSRDEEAALSSVRSSKHKPEGSAGLLGESSAVILLLGFVFLLWIVVLISVKQLILSSSGHFNFVRARKHLERITSVGPRTVGSPENEITTVNYLLDQIAQIRNESKTGPHSITVDVQRPTSCFGYLCYDRVTNIAVKFEPQTSAQHFMLANCHFDSVPNSPGASDDAVSCSVMLEVLHSLVNLSSPLKHGIIFLFNGAEETFLQGSHGFITQHPWAQQVRAFVNLEASGVGGKELVFQTGPNNPWLIQAYVQAAVHPFATVVGQEIFQSGLIPSDTDFRIFRDYGNIPGIDLAFIDNGYLYHTKYDTPDRIHNDSILRAGDNILSVLKHLAMSEELADSSKYRNGNMVFFDILGLTMVAYSAHAGTIINYTVAIAALIYLGGKCMLTSCVGCKVTKCSISSFRSSRTGCVLAGHMLCAAVRYVRDLVCAVIALFLSWFFSLLVVLLVAWLVTKMGRSMFWYSHFYAAVCLYGSAATGIILLIHTLVKNLCHRKPHFHCCAKGMARFQVVPGQNADSCWNPCSDVTTRDRLRLTCCLNASRVDLAEIFFDASLLLWCFVLFFLTHRGWCSAYVPMMMVVFPLISKLLLTKLFRAKGASLQYSILYLMSLAVPYVYIMFLIRVIFEVFTPILGRRADIPDIFMASLVTAATVILSSYFIHFIYLSRSTKWTLAVLGSVFTLMFVLVSSGVFFPYSANPSSPRPKRVFVQHITRRFHALNGSLQSSDSGFCINDQDYTGMQHITPHIPQINDSIRMHCQDHIPYYGFPSESWYLPAPEVSPKAPLELKLLSRQITWGTIKMTFEVKGPSHMSLLLRPHAGAYLILSSFRGGMLRLGSDSFIFYCHGLDAPTWNFWFEIQSLKSSDVSPDEGMISLAISAHYFSGSDGRSEPLESLLERFPDWAFTSSWITTYHMYRY</sequence>
<accession>A0ABR3NQH2</accession>
<evidence type="ECO:0000256" key="13">
    <source>
        <dbReference type="ARBA" id="ARBA00023180"/>
    </source>
</evidence>
<evidence type="ECO:0008006" key="21">
    <source>
        <dbReference type="Google" id="ProtNLM"/>
    </source>
</evidence>
<keyword evidence="9" id="KW-0862">Zinc</keyword>
<evidence type="ECO:0000256" key="12">
    <source>
        <dbReference type="ARBA" id="ARBA00023136"/>
    </source>
</evidence>
<feature type="transmembrane region" description="Helical" evidence="15">
    <location>
        <begin position="488"/>
        <end position="511"/>
    </location>
</feature>
<feature type="transmembrane region" description="Helical" evidence="15">
    <location>
        <begin position="56"/>
        <end position="75"/>
    </location>
</feature>
<dbReference type="EMBL" id="JAYMGO010000003">
    <property type="protein sequence ID" value="KAL1279125.1"/>
    <property type="molecule type" value="Genomic_DNA"/>
</dbReference>
<feature type="transmembrane region" description="Helical" evidence="15">
    <location>
        <begin position="571"/>
        <end position="589"/>
    </location>
</feature>
<evidence type="ECO:0000256" key="3">
    <source>
        <dbReference type="ARBA" id="ARBA00010918"/>
    </source>
</evidence>
<dbReference type="InterPro" id="IPR007484">
    <property type="entry name" value="Peptidase_M28"/>
</dbReference>
<protein>
    <recommendedName>
        <fullName evidence="21">Endoplasmic reticulum metallopeptidase 1</fullName>
    </recommendedName>
</protein>
<evidence type="ECO:0000256" key="1">
    <source>
        <dbReference type="ARBA" id="ARBA00001947"/>
    </source>
</evidence>
<evidence type="ECO:0000256" key="8">
    <source>
        <dbReference type="ARBA" id="ARBA00022824"/>
    </source>
</evidence>
<evidence type="ECO:0000256" key="7">
    <source>
        <dbReference type="ARBA" id="ARBA00022801"/>
    </source>
</evidence>
<keyword evidence="10 15" id="KW-1133">Transmembrane helix</keyword>
<feature type="domain" description="Endoplasmic reticulum metallopeptidase 1-like C-terminal" evidence="17">
    <location>
        <begin position="724"/>
        <end position="937"/>
    </location>
</feature>
<dbReference type="InterPro" id="IPR045175">
    <property type="entry name" value="M28_fam"/>
</dbReference>
<evidence type="ECO:0000259" key="17">
    <source>
        <dbReference type="Pfam" id="PF22248"/>
    </source>
</evidence>
<keyword evidence="8" id="KW-0256">Endoplasmic reticulum</keyword>
<feature type="transmembrane region" description="Helical" evidence="15">
    <location>
        <begin position="664"/>
        <end position="686"/>
    </location>
</feature>
<dbReference type="InterPro" id="IPR053973">
    <property type="entry name" value="ERMP1-like_C"/>
</dbReference>
<dbReference type="PANTHER" id="PTHR12147:SF22">
    <property type="entry name" value="ENDOPLASMIC RETICULUM METALLOPEPTIDASE 1"/>
    <property type="match status" value="1"/>
</dbReference>
<proteinExistence type="inferred from homology"/>
<evidence type="ECO:0000256" key="6">
    <source>
        <dbReference type="ARBA" id="ARBA00022723"/>
    </source>
</evidence>
<dbReference type="InterPro" id="IPR048024">
    <property type="entry name" value="Fxna-like_M28_dom"/>
</dbReference>
<feature type="transmembrane region" description="Helical" evidence="15">
    <location>
        <begin position="693"/>
        <end position="717"/>
    </location>
</feature>
<feature type="domain" description="Peptidase M28" evidence="16">
    <location>
        <begin position="158"/>
        <end position="351"/>
    </location>
</feature>
<feature type="transmembrane region" description="Helical" evidence="15">
    <location>
        <begin position="451"/>
        <end position="476"/>
    </location>
</feature>
<feature type="transmembrane region" description="Helical" evidence="15">
    <location>
        <begin position="595"/>
        <end position="613"/>
    </location>
</feature>
<keyword evidence="6" id="KW-0479">Metal-binding</keyword>
<feature type="domain" description="Endoplasmic reticulum metallopeptidase 1/1-A TM" evidence="18">
    <location>
        <begin position="560"/>
        <end position="709"/>
    </location>
</feature>
<keyword evidence="5 15" id="KW-0812">Transmembrane</keyword>
<dbReference type="PANTHER" id="PTHR12147">
    <property type="entry name" value="METALLOPEPTIDASE M28 FAMILY MEMBER"/>
    <property type="match status" value="1"/>
</dbReference>
<evidence type="ECO:0000256" key="15">
    <source>
        <dbReference type="SAM" id="Phobius"/>
    </source>
</evidence>
<evidence type="ECO:0000259" key="16">
    <source>
        <dbReference type="Pfam" id="PF04389"/>
    </source>
</evidence>
<feature type="domain" description="Endoplasmic reticulum metallopeptidase 1/1-A TM" evidence="18">
    <location>
        <begin position="447"/>
        <end position="518"/>
    </location>
</feature>
<evidence type="ECO:0000256" key="11">
    <source>
        <dbReference type="ARBA" id="ARBA00023049"/>
    </source>
</evidence>
<feature type="compositionally biased region" description="Basic and acidic residues" evidence="14">
    <location>
        <begin position="1"/>
        <end position="11"/>
    </location>
</feature>
<feature type="region of interest" description="Disordered" evidence="14">
    <location>
        <begin position="1"/>
        <end position="48"/>
    </location>
</feature>